<dbReference type="AlphaFoldDB" id="A0A7D5PB85"/>
<dbReference type="Gene3D" id="3.40.50.10090">
    <property type="match status" value="2"/>
</dbReference>
<dbReference type="Pfam" id="PF02602">
    <property type="entry name" value="HEM4"/>
    <property type="match status" value="1"/>
</dbReference>
<name>A0A7D5PB85_9EURY</name>
<protein>
    <submittedName>
        <fullName evidence="2">Uroporphyrinogen-III synthase</fullName>
        <ecNumber evidence="2">4.2.1.75</ecNumber>
    </submittedName>
</protein>
<evidence type="ECO:0000313" key="2">
    <source>
        <dbReference type="EMBL" id="QLH82082.1"/>
    </source>
</evidence>
<dbReference type="RefSeq" id="WP_179922550.1">
    <property type="nucleotide sequence ID" value="NZ_CP058909.1"/>
</dbReference>
<evidence type="ECO:0000313" key="3">
    <source>
        <dbReference type="Proteomes" id="UP000509346"/>
    </source>
</evidence>
<proteinExistence type="predicted"/>
<dbReference type="PANTHER" id="PTHR40082:SF1">
    <property type="entry name" value="BLR5956 PROTEIN"/>
    <property type="match status" value="1"/>
</dbReference>
<dbReference type="KEGG" id="hpel:HZS54_10925"/>
<dbReference type="CDD" id="cd06578">
    <property type="entry name" value="HemD"/>
    <property type="match status" value="1"/>
</dbReference>
<dbReference type="Proteomes" id="UP000509346">
    <property type="component" value="Chromosome"/>
</dbReference>
<dbReference type="InterPro" id="IPR003754">
    <property type="entry name" value="4pyrrol_synth_uPrphyn_synth"/>
</dbReference>
<reference evidence="2 3" key="1">
    <citation type="submission" date="2020-07" db="EMBL/GenBank/DDBJ databases">
        <title>Halosimplex litoreum sp. nov. and Halosimplex rubrum sp. nov., isolated from different salt environments.</title>
        <authorList>
            <person name="Cui H."/>
        </authorList>
    </citation>
    <scope>NUCLEOTIDE SEQUENCE [LARGE SCALE GENOMIC DNA]</scope>
    <source>
        <strain evidence="2 3">R2</strain>
    </source>
</reference>
<accession>A0A7D5PB85</accession>
<feature type="domain" description="Tetrapyrrole biosynthesis uroporphyrinogen III synthase" evidence="1">
    <location>
        <begin position="20"/>
        <end position="229"/>
    </location>
</feature>
<dbReference type="OrthoDB" id="15395at2157"/>
<dbReference type="NCBIfam" id="NF004587">
    <property type="entry name" value="PRK05928.2-5"/>
    <property type="match status" value="1"/>
</dbReference>
<sequence length="245" mass="26267">MSKPTVAVLRPDDDRIVNAVEYLQSLDVSPIPDPMLTIDPTGLVPQHADYCVFTSKTGVDLAARAGWEQRKTTICAVGDQTATALHNRGYSVDVVPSTFTSAGLVDELSAEVEGQTVEIARSAHGSDVLVEGVEAAGAVVSETHLYHLERPETAGQSVSLAVDGELDGILFTSPKTVEHFFQITTERDAVIALQRGLEETIVGAIGAPTERAVDKRAIPVDAVPDTVGFRRLAEVAVRRIREVKQ</sequence>
<dbReference type="EC" id="4.2.1.75" evidence="2"/>
<dbReference type="PANTHER" id="PTHR40082">
    <property type="entry name" value="BLR5956 PROTEIN"/>
    <property type="match status" value="1"/>
</dbReference>
<dbReference type="GO" id="GO:0006780">
    <property type="term" value="P:uroporphyrinogen III biosynthetic process"/>
    <property type="evidence" value="ECO:0007669"/>
    <property type="project" value="InterPro"/>
</dbReference>
<keyword evidence="2" id="KW-0456">Lyase</keyword>
<dbReference type="EMBL" id="CP058909">
    <property type="protein sequence ID" value="QLH82082.1"/>
    <property type="molecule type" value="Genomic_DNA"/>
</dbReference>
<dbReference type="InterPro" id="IPR039793">
    <property type="entry name" value="UROS/Hem4"/>
</dbReference>
<dbReference type="InterPro" id="IPR036108">
    <property type="entry name" value="4pyrrol_syn_uPrphyn_synt_sf"/>
</dbReference>
<organism evidence="2 3">
    <name type="scientific">Halosimplex pelagicum</name>
    <dbReference type="NCBI Taxonomy" id="869886"/>
    <lineage>
        <taxon>Archaea</taxon>
        <taxon>Methanobacteriati</taxon>
        <taxon>Methanobacteriota</taxon>
        <taxon>Stenosarchaea group</taxon>
        <taxon>Halobacteria</taxon>
        <taxon>Halobacteriales</taxon>
        <taxon>Haloarculaceae</taxon>
        <taxon>Halosimplex</taxon>
    </lineage>
</organism>
<dbReference type="SUPFAM" id="SSF69618">
    <property type="entry name" value="HemD-like"/>
    <property type="match status" value="1"/>
</dbReference>
<gene>
    <name evidence="2" type="ORF">HZS54_10925</name>
</gene>
<keyword evidence="3" id="KW-1185">Reference proteome</keyword>
<dbReference type="GeneID" id="56083108"/>
<dbReference type="GO" id="GO:0004852">
    <property type="term" value="F:uroporphyrinogen-III synthase activity"/>
    <property type="evidence" value="ECO:0007669"/>
    <property type="project" value="UniProtKB-EC"/>
</dbReference>
<evidence type="ECO:0000259" key="1">
    <source>
        <dbReference type="Pfam" id="PF02602"/>
    </source>
</evidence>